<evidence type="ECO:0000313" key="8">
    <source>
        <dbReference type="EMBL" id="CAC9932187.1"/>
    </source>
</evidence>
<dbReference type="Pfam" id="PF10298">
    <property type="entry name" value="WhiA_N"/>
    <property type="match status" value="1"/>
</dbReference>
<dbReference type="Pfam" id="PF02650">
    <property type="entry name" value="HTH_WhiA"/>
    <property type="match status" value="1"/>
</dbReference>
<dbReference type="InterPro" id="IPR027434">
    <property type="entry name" value="Homing_endonucl"/>
</dbReference>
<dbReference type="PANTHER" id="PTHR37307">
    <property type="entry name" value="CELL DIVISION PROTEIN WHIA-RELATED"/>
    <property type="match status" value="1"/>
</dbReference>
<evidence type="ECO:0000259" key="7">
    <source>
        <dbReference type="Pfam" id="PF14527"/>
    </source>
</evidence>
<dbReference type="Pfam" id="PF14527">
    <property type="entry name" value="LAGLIDADG_WhiA"/>
    <property type="match status" value="1"/>
</dbReference>
<dbReference type="GO" id="GO:0051301">
    <property type="term" value="P:cell division"/>
    <property type="evidence" value="ECO:0007669"/>
    <property type="project" value="UniProtKB-UniRule"/>
</dbReference>
<keyword evidence="1 4" id="KW-0132">Cell division</keyword>
<protein>
    <recommendedName>
        <fullName evidence="4">Probable cell division protein WhiA</fullName>
    </recommendedName>
</protein>
<dbReference type="NCBIfam" id="TIGR00647">
    <property type="entry name" value="DNA_bind_WhiA"/>
    <property type="match status" value="1"/>
</dbReference>
<evidence type="ECO:0000313" key="9">
    <source>
        <dbReference type="Proteomes" id="UP000586454"/>
    </source>
</evidence>
<dbReference type="AlphaFoldDB" id="A0A6V6Y4I9"/>
<dbReference type="EMBL" id="CAIJCS010000019">
    <property type="protein sequence ID" value="CAC9932187.1"/>
    <property type="molecule type" value="Genomic_DNA"/>
</dbReference>
<feature type="domain" description="WhiA LAGLIDADG-like" evidence="7">
    <location>
        <begin position="131"/>
        <end position="222"/>
    </location>
</feature>
<dbReference type="InterPro" id="IPR039518">
    <property type="entry name" value="WhiA_LAGLIDADG_dom"/>
</dbReference>
<name>A0A6V6Y4I9_9FIRM</name>
<dbReference type="Gene3D" id="3.10.28.10">
    <property type="entry name" value="Homing endonucleases"/>
    <property type="match status" value="1"/>
</dbReference>
<evidence type="ECO:0000256" key="1">
    <source>
        <dbReference type="ARBA" id="ARBA00022618"/>
    </source>
</evidence>
<dbReference type="HAMAP" id="MF_01420">
    <property type="entry name" value="HTH_type_WhiA"/>
    <property type="match status" value="1"/>
</dbReference>
<proteinExistence type="inferred from homology"/>
<keyword evidence="9" id="KW-1185">Reference proteome</keyword>
<reference evidence="8 9" key="1">
    <citation type="submission" date="2020-06" db="EMBL/GenBank/DDBJ databases">
        <authorList>
            <person name="Criscuolo A."/>
        </authorList>
    </citation>
    <scope>NUCLEOTIDE SEQUENCE [LARGE SCALE GENOMIC DNA]</scope>
    <source>
        <strain evidence="8">1804121828</strain>
    </source>
</reference>
<keyword evidence="3 4" id="KW-0131">Cell cycle</keyword>
<dbReference type="Proteomes" id="UP000586454">
    <property type="component" value="Unassembled WGS sequence"/>
</dbReference>
<keyword evidence="2 4" id="KW-0238">DNA-binding</keyword>
<comment type="similarity">
    <text evidence="4">Belongs to the WhiA family.</text>
</comment>
<dbReference type="InterPro" id="IPR003802">
    <property type="entry name" value="Sporulation_regulator_WhiA"/>
</dbReference>
<evidence type="ECO:0000256" key="4">
    <source>
        <dbReference type="HAMAP-Rule" id="MF_01420"/>
    </source>
</evidence>
<dbReference type="SUPFAM" id="SSF55608">
    <property type="entry name" value="Homing endonucleases"/>
    <property type="match status" value="1"/>
</dbReference>
<organism evidence="8 9">
    <name type="scientific">Aedoeadaptatus nemausensis</name>
    <dbReference type="NCBI Taxonomy" id="2582829"/>
    <lineage>
        <taxon>Bacteria</taxon>
        <taxon>Bacillati</taxon>
        <taxon>Bacillota</taxon>
        <taxon>Tissierellia</taxon>
        <taxon>Tissierellales</taxon>
        <taxon>Peptoniphilaceae</taxon>
        <taxon>Aedoeadaptatus</taxon>
    </lineage>
</organism>
<dbReference type="InterPro" id="IPR023054">
    <property type="entry name" value="Sporulation_regulator_WhiA_C"/>
</dbReference>
<dbReference type="InterPro" id="IPR018478">
    <property type="entry name" value="Sporu_reg_WhiA_N_dom"/>
</dbReference>
<dbReference type="GO" id="GO:0043937">
    <property type="term" value="P:regulation of sporulation"/>
    <property type="evidence" value="ECO:0007669"/>
    <property type="project" value="InterPro"/>
</dbReference>
<comment type="function">
    <text evidence="4">Involved in cell division and chromosome segregation.</text>
</comment>
<gene>
    <name evidence="4 8" type="primary">whiA</name>
    <name evidence="8" type="ORF">PEPNEM18_01184</name>
</gene>
<comment type="caution">
    <text evidence="8">The sequence shown here is derived from an EMBL/GenBank/DDBJ whole genome shotgun (WGS) entry which is preliminary data.</text>
</comment>
<dbReference type="PANTHER" id="PTHR37307:SF1">
    <property type="entry name" value="CELL DIVISION PROTEIN WHIA-RELATED"/>
    <property type="match status" value="1"/>
</dbReference>
<evidence type="ECO:0000259" key="6">
    <source>
        <dbReference type="Pfam" id="PF10298"/>
    </source>
</evidence>
<evidence type="ECO:0000256" key="3">
    <source>
        <dbReference type="ARBA" id="ARBA00023306"/>
    </source>
</evidence>
<dbReference type="GO" id="GO:0003677">
    <property type="term" value="F:DNA binding"/>
    <property type="evidence" value="ECO:0007669"/>
    <property type="project" value="UniProtKB-UniRule"/>
</dbReference>
<feature type="domain" description="Sporulation transcription regulator WhiA N-terminal" evidence="6">
    <location>
        <begin position="24"/>
        <end position="103"/>
    </location>
</feature>
<feature type="domain" description="Sporulation regulator WhiA C-terminal" evidence="5">
    <location>
        <begin position="225"/>
        <end position="308"/>
    </location>
</feature>
<dbReference type="RefSeq" id="WP_180500212.1">
    <property type="nucleotide sequence ID" value="NZ_CAIJCS010000019.1"/>
</dbReference>
<evidence type="ECO:0000256" key="2">
    <source>
        <dbReference type="ARBA" id="ARBA00023125"/>
    </source>
</evidence>
<accession>A0A6V6Y4I9</accession>
<evidence type="ECO:0000259" key="5">
    <source>
        <dbReference type="Pfam" id="PF02650"/>
    </source>
</evidence>
<sequence length="314" mass="35549">MSFSKDVKNELARVPMEDMDILHAELAAYIRTCGVVKLTESLKIGLSFQTENASVARRILSAYKRVYGREVEVSATQNMLLKKNKQYKISLADEGSVKSLLMDSDFLRPENVFQMEYSVDPSLLRTSEAVRAYIRASFLGAGSVTAPNKRYHLEFITHDEAHGKDLIKWLERSHIQAKGVFRKDDYIVYLKEAEKISDLLAFMGAGQSVLQFESARVVKDVRNNVNRLVNCETANLSKTVNASTRQMRDLETIESHMGLKHLPDDLRRVAEARINDPEATLAEIGESMDPEMSKSGVNHRFKKLHELAEKLRGV</sequence>